<name>A0A2A6DWK4_9BACL</name>
<dbReference type="InterPro" id="IPR027417">
    <property type="entry name" value="P-loop_NTPase"/>
</dbReference>
<dbReference type="EMBL" id="MOXJ01000039">
    <property type="protein sequence ID" value="PDO09448.1"/>
    <property type="molecule type" value="Genomic_DNA"/>
</dbReference>
<evidence type="ECO:0000313" key="2">
    <source>
        <dbReference type="Proteomes" id="UP000243688"/>
    </source>
</evidence>
<comment type="caution">
    <text evidence="1">The sequence shown here is derived from an EMBL/GenBank/DDBJ whole genome shotgun (WGS) entry which is preliminary data.</text>
</comment>
<sequence length="407" mass="46701">MRVGIICSPDYLQRIRDELTEHLILFERAGHYQSEEFDAQITSAINISMDVLIVDITCTDDETIVKGLRKYRITKSARVIVIAPGRSPGDITMSKLVADGIYDIIAPPLPEEDDEASSFEIVLGLQNSINQEYHMGNAARWRIYQDDETPKERQKLKLPDINFNRIKGVFSGNRKESSSLGELVDDFDLFDDDAVTSSNRTEIIERYIGTVAIAVFSGIKRTGCSFTALQIASWLSQKYRTVYVEMEQQTSTYYRSLDSERTSTSFKVDNLTLYPGVSQLDELLFEDWEYVVIDFGTRWRDHLPSFARSHLHILTAYSCDMDATADLLTHLYDKNWKRPVHIVVTATDAGFKEWTEAVSRRERKDLQLHFWKQALCDNPFQNGVLPIHELIGAILPKKKRGFFNLFK</sequence>
<protein>
    <submittedName>
        <fullName evidence="1">Uncharacterized protein</fullName>
    </submittedName>
</protein>
<evidence type="ECO:0000313" key="1">
    <source>
        <dbReference type="EMBL" id="PDO09448.1"/>
    </source>
</evidence>
<dbReference type="Proteomes" id="UP000243688">
    <property type="component" value="Unassembled WGS sequence"/>
</dbReference>
<reference evidence="1 2" key="1">
    <citation type="submission" date="2016-12" db="EMBL/GenBank/DDBJ databases">
        <title>Candidatus Reconcilibacillus cellulovorans genome.</title>
        <authorList>
            <person name="Kolinko S."/>
            <person name="Wu Y.-W."/>
            <person name="Tachea F."/>
            <person name="Denzel E."/>
            <person name="Hiras J."/>
            <person name="Baecker N."/>
            <person name="Chan L.J."/>
            <person name="Eichorst S.A."/>
            <person name="Frey D."/>
            <person name="Adams P.D."/>
            <person name="Pray T."/>
            <person name="Tanjore D."/>
            <person name="Petzold C.J."/>
            <person name="Gladden J.M."/>
            <person name="Simmons B.A."/>
            <person name="Singer S.W."/>
        </authorList>
    </citation>
    <scope>NUCLEOTIDE SEQUENCE [LARGE SCALE GENOMIC DNA]</scope>
    <source>
        <strain evidence="1">JTherm</strain>
    </source>
</reference>
<accession>A0A2A6DWK4</accession>
<dbReference type="Gene3D" id="3.40.50.300">
    <property type="entry name" value="P-loop containing nucleotide triphosphate hydrolases"/>
    <property type="match status" value="1"/>
</dbReference>
<dbReference type="AlphaFoldDB" id="A0A2A6DWK4"/>
<organism evidence="1 2">
    <name type="scientific">Candidatus Reconcilbacillus cellulovorans</name>
    <dbReference type="NCBI Taxonomy" id="1906605"/>
    <lineage>
        <taxon>Bacteria</taxon>
        <taxon>Bacillati</taxon>
        <taxon>Bacillota</taxon>
        <taxon>Bacilli</taxon>
        <taxon>Bacillales</taxon>
        <taxon>Paenibacillaceae</taxon>
        <taxon>Candidatus Reconcilbacillus</taxon>
    </lineage>
</organism>
<proteinExistence type="predicted"/>
<gene>
    <name evidence="1" type="ORF">BLM47_12540</name>
</gene>